<keyword evidence="5" id="KW-0511">Multifunctional enzyme</keyword>
<dbReference type="PROSITE" id="PS00606">
    <property type="entry name" value="KS3_1"/>
    <property type="match status" value="1"/>
</dbReference>
<dbReference type="GO" id="GO:0031177">
    <property type="term" value="F:phosphopantetheine binding"/>
    <property type="evidence" value="ECO:0007669"/>
    <property type="project" value="InterPro"/>
</dbReference>
<dbReference type="Pfam" id="PF00698">
    <property type="entry name" value="Acyl_transf_1"/>
    <property type="match status" value="1"/>
</dbReference>
<dbReference type="PROSITE" id="PS52004">
    <property type="entry name" value="KS3_2"/>
    <property type="match status" value="1"/>
</dbReference>
<dbReference type="InterPro" id="IPR049900">
    <property type="entry name" value="PKS_mFAS_DH"/>
</dbReference>
<dbReference type="InterPro" id="IPR042104">
    <property type="entry name" value="PKS_dehydratase_sf"/>
</dbReference>
<dbReference type="SMART" id="SM00822">
    <property type="entry name" value="PKS_KR"/>
    <property type="match status" value="1"/>
</dbReference>
<dbReference type="InterPro" id="IPR050091">
    <property type="entry name" value="PKS_NRPS_Biosynth_Enz"/>
</dbReference>
<dbReference type="Pfam" id="PF16197">
    <property type="entry name" value="KAsynt_C_assoc"/>
    <property type="match status" value="1"/>
</dbReference>
<feature type="active site" description="Proton donor; for dehydratase activity" evidence="6">
    <location>
        <position position="1140"/>
    </location>
</feature>
<dbReference type="CDD" id="cd02440">
    <property type="entry name" value="AdoMet_MTases"/>
    <property type="match status" value="1"/>
</dbReference>
<dbReference type="Pfam" id="PF08659">
    <property type="entry name" value="KR"/>
    <property type="match status" value="1"/>
</dbReference>
<dbReference type="RefSeq" id="XP_033428928.1">
    <property type="nucleotide sequence ID" value="XM_033566933.1"/>
</dbReference>
<dbReference type="SUPFAM" id="SSF52151">
    <property type="entry name" value="FabD/lysophospholipase-like"/>
    <property type="match status" value="1"/>
</dbReference>
<dbReference type="InterPro" id="IPR006162">
    <property type="entry name" value="Ppantetheine_attach_site"/>
</dbReference>
<dbReference type="Pfam" id="PF00109">
    <property type="entry name" value="ketoacyl-synt"/>
    <property type="match status" value="1"/>
</dbReference>
<dbReference type="GO" id="GO:0004315">
    <property type="term" value="F:3-oxoacyl-[acyl-carrier-protein] synthase activity"/>
    <property type="evidence" value="ECO:0007669"/>
    <property type="project" value="InterPro"/>
</dbReference>
<organism evidence="11 12">
    <name type="scientific">Aspergillus tanneri</name>
    <dbReference type="NCBI Taxonomy" id="1220188"/>
    <lineage>
        <taxon>Eukaryota</taxon>
        <taxon>Fungi</taxon>
        <taxon>Dikarya</taxon>
        <taxon>Ascomycota</taxon>
        <taxon>Pezizomycotina</taxon>
        <taxon>Eurotiomycetes</taxon>
        <taxon>Eurotiomycetidae</taxon>
        <taxon>Eurotiales</taxon>
        <taxon>Aspergillaceae</taxon>
        <taxon>Aspergillus</taxon>
        <taxon>Aspergillus subgen. Circumdati</taxon>
    </lineage>
</organism>
<dbReference type="InterPro" id="IPR049551">
    <property type="entry name" value="PKS_DH_C"/>
</dbReference>
<keyword evidence="12" id="KW-1185">Reference proteome</keyword>
<dbReference type="GeneID" id="54324940"/>
<keyword evidence="4" id="KW-0808">Transferase</keyword>
<dbReference type="PROSITE" id="PS50075">
    <property type="entry name" value="CARRIER"/>
    <property type="match status" value="1"/>
</dbReference>
<dbReference type="FunFam" id="3.40.47.10:FF:000019">
    <property type="entry name" value="Polyketide synthase type I"/>
    <property type="match status" value="1"/>
</dbReference>
<dbReference type="PANTHER" id="PTHR43775">
    <property type="entry name" value="FATTY ACID SYNTHASE"/>
    <property type="match status" value="1"/>
</dbReference>
<dbReference type="InterPro" id="IPR016039">
    <property type="entry name" value="Thiolase-like"/>
</dbReference>
<dbReference type="GO" id="GO:0044550">
    <property type="term" value="P:secondary metabolite biosynthetic process"/>
    <property type="evidence" value="ECO:0007669"/>
    <property type="project" value="TreeGrafter"/>
</dbReference>
<dbReference type="PANTHER" id="PTHR43775:SF48">
    <property type="entry name" value="HIGHLY REDUCING POLYKETIDE SYNTHASE SDGA"/>
    <property type="match status" value="1"/>
</dbReference>
<dbReference type="SUPFAM" id="SSF53901">
    <property type="entry name" value="Thiolase-like"/>
    <property type="match status" value="1"/>
</dbReference>
<evidence type="ECO:0000256" key="1">
    <source>
        <dbReference type="ARBA" id="ARBA00022450"/>
    </source>
</evidence>
<evidence type="ECO:0000256" key="2">
    <source>
        <dbReference type="ARBA" id="ARBA00022553"/>
    </source>
</evidence>
<keyword evidence="3" id="KW-0489">Methyltransferase</keyword>
<dbReference type="Gene3D" id="3.40.366.10">
    <property type="entry name" value="Malonyl-Coenzyme A Acyl Carrier Protein, domain 2"/>
    <property type="match status" value="1"/>
</dbReference>
<evidence type="ECO:0000256" key="4">
    <source>
        <dbReference type="ARBA" id="ARBA00022679"/>
    </source>
</evidence>
<dbReference type="InterPro" id="IPR013968">
    <property type="entry name" value="PKS_KR"/>
</dbReference>
<dbReference type="InterPro" id="IPR014031">
    <property type="entry name" value="Ketoacyl_synth_C"/>
</dbReference>
<gene>
    <name evidence="10" type="ORF">ATNIH1004_002238</name>
    <name evidence="11" type="ORF">EYZ11_005806</name>
</gene>
<dbReference type="InterPro" id="IPR001227">
    <property type="entry name" value="Ac_transferase_dom_sf"/>
</dbReference>
<dbReference type="EMBL" id="SOSA01000192">
    <property type="protein sequence ID" value="THC94726.1"/>
    <property type="molecule type" value="Genomic_DNA"/>
</dbReference>
<sequence length="2473" mass="268452">MAPVQPIAIIGTGCRFPGSASSPSRLWELLREPRDVASKPPADRFNPDAFYQAGKPRPGVTNAPESYFLDEDVRAFDAAFFNISSMEAASMDPQQRLLLEVVYESLERAGLPLQRLQGSSTGVYCGSMNHDYAELVYADLDAFPTFGVTGTSNSMLATRVSYFFDWQGPSIVLDTACSSSLTAVHLAVDALRKEDCTLAVATGSFLILSPDTYVRGSQLHMLSSKGRCHMWDEAADGYARGEGVASIILKRLSDALRDGDDIQGVIRATGTNCDGSSQSLTMPNAEAQSNLIRSTYARAGLNPLLQEDRCQYFEAHGTGTVAGDWNEAAGIHNALFNQDSPADEIIHVGSVKTVLGHSEACAGLSGLLKALLAVQHGVIPPNLLLNKISPQVAPYTSHLRVPTKLIPWPDLPAGTPRRASVSSFGFGGANAHVILESFSGSDSPPTSSETAVAEVLPFVFSAMSEKSLKEVLQQYVDVLEEHPAVDLLDLAFSLLTRRSALSHRIILTADSVYSLKEKLEEELDKRTAPNASSTITTRVSRGPKRILGIFTGQGAQWAQMGLDLISQCPQARAWLQELQDSLDGLPTSYRPTFTLLDELAAPESNSRLSSAAVSLPLRTALQIIQINILQSLGVEFAAVVGHSSGEIAAAYAAGWLTASDAIRIAYLRGVSAKHAGSKGQPGSMLAVNISWEQAEAICSEDPYKGSVVVAASNSPTNVTLSGDSEMISELEWLFESLDHSPRRLHVDTAYHSHHMIPCIEPYLQAMTACQTGARQGSRKAKWFSSVQNGNVMTELDNEYWCKNMLQSVRFSEAMAAALESEPDLDAFVEIGPHPALRGPSLQTLSTLKPKATDMPYIPLAMRGFGGVESLALAVGLFWAHLGAASINIPSFVGLFCPSRQPKYLSWLPTYPFDHSHTFWAVPRLSTARISRRLPRHPLLGGISPETGEGEWRWRNFLRVDDLPWVECHQAQSQIILPATAYLVMALEAAHLIADGRVLQLVEITDLAISRALPIPDDAAGIEIMFTAYQTNGSNDSNLIISFTCQATFKGTLRRCASGRIAVTFGKQDATLLPRMGPTAPGLRAIDSEQFYTQLDMLGLGYSGPFRGLTELHRRKDIAYGTIAASHWGNDPLLVHPAMLDMSLQALMVAMGSPGDGQVSSLYLPIRLERVTVNPAFCKTGALHASDGHLTVEAKLTKIAKTGVSGDIDVFDAEGRGFVQVEGMQLSQLAQPTGDDCPIFAGVVWGPLAPKASSTNFPTTRFGPLADRIALLYLRDTQIHLTSKDRQHLDWHRGLYVAWMDRVLAAIRDGTHQRYSADCLEGDIASVLTPAAEEVHPVELRTLETTAKHLIGWLRGQSLLAEELGRDNLLSRVCQEAHNFGTLTQHLATLVGQLAFRYPRMKILEVGAGRSSATQMVLDHLGRDYHSYTYTDLSEDSFDKARERFVTHNDRFFYRELDIERDPIEQGFSEHEYDLVIASNVLCGTHSLKQTLAHVRRLLKPGGRVAVSEATDPENVAASFILGGSEEWWLGESGGRLWGPQVSRKSWNEALHASGFGGFEAISPTEEESKLLGLSVFISRAVDERVQRLIEPFSVPANGQFRDLVLLGGATTATAKLLSAVRDLVGPFFRRITAAKRLEDCVPPPDASLAVVLAASDIDSPCLKGLTADRLHGLQNMISVTGRLLWLATGRLDENLYLRMSKGLLRSLAFENPHAGLQHLTISDPGEVSPDLVASVLMRLVHAEVGGDHRLSRCMESTEWELMLEDGILKIPRMHSNTDMNQRWLASRGISKSRSVDPEQSCVEVCTGDNTLTFSPSFAERQPDMNGLRYCKEMVRIRVQYATLPAVRIDSGFLHLVLGVNEATGTRVLALSASHASVVSTYASWCLGVPSWTADREDSVFLDDVCAALVAQHLVRHAPAGSTLLLHGASQSLREAVSAVASRSSVQVCTITTDGKDGKDPATLAIPPRSPSHTISRLLPANVSLLATFAPDTDRTISKIQPCLPPGSTSCGLKDFYGTTSFPPAAAHHSVADSLTKACLFPQDHKSPRSVTEKISPQDVPGLSLGRQKLKIVDWMHSGPVEADPLPASSLVGLSADKTYLLVGMTGDVGQSVCQWMIARGARSVVLTSRSPKVDPRWLGEMSGLGARVVVMAMDVADRASVLRVHERIQLELPSVGGILNGAMVLRDGPFANLSLEDVLQVFAPKIEGSLILDELYRDTDLDFFLLMGSMSGPVGNFHQSAYAAATEFMAALVHQRRLRGQVGSIIHPAQIRGVGYLANMDPQLTGALTDRMGPLILSERDLLELVAEGILAGRLDSGQPVEIVGGYRMTDPAEYPNVQWYSNPMQWPFIQHFPQSEAAGPKNKEVPMKTQLLAADSLNAAAEIIAHGFSEKLRQRLQLPSDAMLLGTTLVMELGVDSLVAVDLRSWFLKELGVDMPVLQLLGGSSINDLASNAADKLEPIAVPLVKAEQLPN</sequence>
<keyword evidence="2" id="KW-0597">Phosphoprotein</keyword>
<dbReference type="SUPFAM" id="SSF47336">
    <property type="entry name" value="ACP-like"/>
    <property type="match status" value="1"/>
</dbReference>
<dbReference type="Proteomes" id="UP000308092">
    <property type="component" value="Unassembled WGS sequence"/>
</dbReference>
<dbReference type="CDD" id="cd00833">
    <property type="entry name" value="PKS"/>
    <property type="match status" value="1"/>
</dbReference>
<dbReference type="InterPro" id="IPR032821">
    <property type="entry name" value="PKS_assoc"/>
</dbReference>
<feature type="region of interest" description="N-terminal hotdog fold" evidence="6">
    <location>
        <begin position="936"/>
        <end position="1067"/>
    </location>
</feature>
<dbReference type="Gene3D" id="1.10.1200.10">
    <property type="entry name" value="ACP-like"/>
    <property type="match status" value="1"/>
</dbReference>
<dbReference type="SUPFAM" id="SSF53335">
    <property type="entry name" value="S-adenosyl-L-methionine-dependent methyltransferases"/>
    <property type="match status" value="1"/>
</dbReference>
<dbReference type="GO" id="GO:0032259">
    <property type="term" value="P:methylation"/>
    <property type="evidence" value="ECO:0007669"/>
    <property type="project" value="UniProtKB-KW"/>
</dbReference>
<dbReference type="Pfam" id="PF21089">
    <property type="entry name" value="PKS_DH_N"/>
    <property type="match status" value="1"/>
</dbReference>
<dbReference type="VEuPathDB" id="FungiDB:EYZ11_005806"/>
<dbReference type="GO" id="GO:0008168">
    <property type="term" value="F:methyltransferase activity"/>
    <property type="evidence" value="ECO:0007669"/>
    <property type="project" value="UniProtKB-KW"/>
</dbReference>
<evidence type="ECO:0000313" key="10">
    <source>
        <dbReference type="EMBL" id="KAA8649567.1"/>
    </source>
</evidence>
<dbReference type="Proteomes" id="UP000324241">
    <property type="component" value="Unassembled WGS sequence"/>
</dbReference>
<dbReference type="PROSITE" id="PS00012">
    <property type="entry name" value="PHOSPHOPANTETHEINE"/>
    <property type="match status" value="1"/>
</dbReference>
<dbReference type="STRING" id="1220188.A0A4S3JH22"/>
<dbReference type="InterPro" id="IPR016036">
    <property type="entry name" value="Malonyl_transacylase_ACP-bd"/>
</dbReference>
<dbReference type="InterPro" id="IPR049552">
    <property type="entry name" value="PKS_DH_N"/>
</dbReference>
<dbReference type="Pfam" id="PF00550">
    <property type="entry name" value="PP-binding"/>
    <property type="match status" value="1"/>
</dbReference>
<dbReference type="GO" id="GO:0006633">
    <property type="term" value="P:fatty acid biosynthetic process"/>
    <property type="evidence" value="ECO:0007669"/>
    <property type="project" value="InterPro"/>
</dbReference>
<feature type="domain" description="Carrier" evidence="7">
    <location>
        <begin position="2376"/>
        <end position="2458"/>
    </location>
</feature>
<evidence type="ECO:0000256" key="6">
    <source>
        <dbReference type="PROSITE-ProRule" id="PRU01363"/>
    </source>
</evidence>
<evidence type="ECO:0000259" key="7">
    <source>
        <dbReference type="PROSITE" id="PS50075"/>
    </source>
</evidence>
<dbReference type="Pfam" id="PF08242">
    <property type="entry name" value="Methyltransf_12"/>
    <property type="match status" value="1"/>
</dbReference>
<dbReference type="Gene3D" id="3.40.47.10">
    <property type="match status" value="1"/>
</dbReference>
<comment type="caution">
    <text evidence="11">The sequence shown here is derived from an EMBL/GenBank/DDBJ whole genome shotgun (WGS) entry which is preliminary data.</text>
</comment>
<proteinExistence type="predicted"/>
<dbReference type="SMART" id="SM00827">
    <property type="entry name" value="PKS_AT"/>
    <property type="match status" value="1"/>
</dbReference>
<feature type="active site" description="Proton acceptor; for dehydratase activity" evidence="6">
    <location>
        <position position="968"/>
    </location>
</feature>
<dbReference type="InterPro" id="IPR014030">
    <property type="entry name" value="Ketoacyl_synth_N"/>
</dbReference>
<dbReference type="InterPro" id="IPR057326">
    <property type="entry name" value="KR_dom"/>
</dbReference>
<dbReference type="InterPro" id="IPR009081">
    <property type="entry name" value="PP-bd_ACP"/>
</dbReference>
<reference evidence="10 13" key="2">
    <citation type="submission" date="2019-08" db="EMBL/GenBank/DDBJ databases">
        <title>The genome sequence of a newly discovered highly antifungal drug resistant Aspergillus species, Aspergillus tanneri NIH 1004.</title>
        <authorList>
            <person name="Mounaud S."/>
            <person name="Singh I."/>
            <person name="Joardar V."/>
            <person name="Pakala S."/>
            <person name="Pakala S."/>
            <person name="Venepally P."/>
            <person name="Chung J.K."/>
            <person name="Losada L."/>
            <person name="Nierman W.C."/>
        </authorList>
    </citation>
    <scope>NUCLEOTIDE SEQUENCE [LARGE SCALE GENOMIC DNA]</scope>
    <source>
        <strain evidence="10 13">NIH1004</strain>
    </source>
</reference>
<dbReference type="Pfam" id="PF14765">
    <property type="entry name" value="PS-DH"/>
    <property type="match status" value="1"/>
</dbReference>
<name>A0A4S3JH22_9EURO</name>
<dbReference type="Gene3D" id="3.40.50.720">
    <property type="entry name" value="NAD(P)-binding Rossmann-like Domain"/>
    <property type="match status" value="1"/>
</dbReference>
<evidence type="ECO:0000313" key="13">
    <source>
        <dbReference type="Proteomes" id="UP000324241"/>
    </source>
</evidence>
<evidence type="ECO:0000313" key="12">
    <source>
        <dbReference type="Proteomes" id="UP000308092"/>
    </source>
</evidence>
<evidence type="ECO:0000259" key="9">
    <source>
        <dbReference type="PROSITE" id="PS52019"/>
    </source>
</evidence>
<evidence type="ECO:0000259" key="8">
    <source>
        <dbReference type="PROSITE" id="PS52004"/>
    </source>
</evidence>
<dbReference type="InterPro" id="IPR036291">
    <property type="entry name" value="NAD(P)-bd_dom_sf"/>
</dbReference>
<dbReference type="SMART" id="SM00826">
    <property type="entry name" value="PKS_DH"/>
    <property type="match status" value="1"/>
</dbReference>
<feature type="region of interest" description="C-terminal hotdog fold" evidence="6">
    <location>
        <begin position="1082"/>
        <end position="1234"/>
    </location>
</feature>
<dbReference type="OrthoDB" id="329835at2759"/>
<evidence type="ECO:0000256" key="3">
    <source>
        <dbReference type="ARBA" id="ARBA00022603"/>
    </source>
</evidence>
<dbReference type="Pfam" id="PF02801">
    <property type="entry name" value="Ketoacyl-synt_C"/>
    <property type="match status" value="1"/>
</dbReference>
<protein>
    <submittedName>
        <fullName evidence="10">Type I Polyketide synthases (Type I PKS)</fullName>
    </submittedName>
</protein>
<dbReference type="InterPro" id="IPR016035">
    <property type="entry name" value="Acyl_Trfase/lysoPLipase"/>
</dbReference>
<accession>A0A4S3JH22</accession>
<dbReference type="Gene3D" id="3.40.50.150">
    <property type="entry name" value="Vaccinia Virus protein VP39"/>
    <property type="match status" value="1"/>
</dbReference>
<dbReference type="PROSITE" id="PS52019">
    <property type="entry name" value="PKS_MFAS_DH"/>
    <property type="match status" value="1"/>
</dbReference>
<dbReference type="InterPro" id="IPR020806">
    <property type="entry name" value="PKS_PP-bd"/>
</dbReference>
<dbReference type="SUPFAM" id="SSF55048">
    <property type="entry name" value="Probable ACP-binding domain of malonyl-CoA ACP transacylase"/>
    <property type="match status" value="1"/>
</dbReference>
<feature type="domain" description="Ketosynthase family 3 (KS3)" evidence="8">
    <location>
        <begin position="4"/>
        <end position="437"/>
    </location>
</feature>
<dbReference type="EMBL" id="QUQM01000001">
    <property type="protein sequence ID" value="KAA8649567.1"/>
    <property type="molecule type" value="Genomic_DNA"/>
</dbReference>
<dbReference type="SMART" id="SM00823">
    <property type="entry name" value="PKS_PP"/>
    <property type="match status" value="1"/>
</dbReference>
<reference evidence="11 12" key="1">
    <citation type="submission" date="2019-03" db="EMBL/GenBank/DDBJ databases">
        <title>The genome sequence of a newly discovered highly antifungal drug resistant Aspergillus species, Aspergillus tanneri NIH 1004.</title>
        <authorList>
            <person name="Mounaud S."/>
            <person name="Singh I."/>
            <person name="Joardar V."/>
            <person name="Pakala S."/>
            <person name="Pakala S."/>
            <person name="Venepally P."/>
            <person name="Hoover J."/>
            <person name="Nierman W."/>
            <person name="Chung J."/>
            <person name="Losada L."/>
        </authorList>
    </citation>
    <scope>NUCLEOTIDE SEQUENCE [LARGE SCALE GENOMIC DNA]</scope>
    <source>
        <strain evidence="11 12">NIH1004</strain>
    </source>
</reference>
<keyword evidence="1" id="KW-0596">Phosphopantetheine</keyword>
<feature type="domain" description="PKS/mFAS DH" evidence="9">
    <location>
        <begin position="936"/>
        <end position="1234"/>
    </location>
</feature>
<dbReference type="InterPro" id="IPR029063">
    <property type="entry name" value="SAM-dependent_MTases_sf"/>
</dbReference>
<evidence type="ECO:0000313" key="11">
    <source>
        <dbReference type="EMBL" id="THC94726.1"/>
    </source>
</evidence>
<dbReference type="InterPro" id="IPR013217">
    <property type="entry name" value="Methyltransf_12"/>
</dbReference>
<dbReference type="InterPro" id="IPR036736">
    <property type="entry name" value="ACP-like_sf"/>
</dbReference>
<dbReference type="InterPro" id="IPR018201">
    <property type="entry name" value="Ketoacyl_synth_AS"/>
</dbReference>
<dbReference type="InterPro" id="IPR020841">
    <property type="entry name" value="PKS_Beta-ketoAc_synthase_dom"/>
</dbReference>
<dbReference type="InterPro" id="IPR020807">
    <property type="entry name" value="PKS_DH"/>
</dbReference>
<dbReference type="Gene3D" id="3.10.129.110">
    <property type="entry name" value="Polyketide synthase dehydratase"/>
    <property type="match status" value="1"/>
</dbReference>
<dbReference type="SMART" id="SM00825">
    <property type="entry name" value="PKS_KS"/>
    <property type="match status" value="1"/>
</dbReference>
<evidence type="ECO:0000256" key="5">
    <source>
        <dbReference type="ARBA" id="ARBA00023268"/>
    </source>
</evidence>
<dbReference type="InterPro" id="IPR014043">
    <property type="entry name" value="Acyl_transferase_dom"/>
</dbReference>
<dbReference type="GO" id="GO:0004312">
    <property type="term" value="F:fatty acid synthase activity"/>
    <property type="evidence" value="ECO:0007669"/>
    <property type="project" value="TreeGrafter"/>
</dbReference>
<dbReference type="SUPFAM" id="SSF51735">
    <property type="entry name" value="NAD(P)-binding Rossmann-fold domains"/>
    <property type="match status" value="1"/>
</dbReference>